<dbReference type="OrthoDB" id="597270at2"/>
<dbReference type="EMBL" id="QNUX01000007">
    <property type="protein sequence ID" value="RBN50309.1"/>
    <property type="molecule type" value="Genomic_DNA"/>
</dbReference>
<feature type="domain" description="Glycosyltransferase 2-like" evidence="1">
    <location>
        <begin position="6"/>
        <end position="128"/>
    </location>
</feature>
<evidence type="ECO:0000313" key="2">
    <source>
        <dbReference type="EMBL" id="RBN50309.1"/>
    </source>
</evidence>
<name>A0A366AZL6_9FLAO</name>
<gene>
    <name evidence="2" type="ORF">DR980_09345</name>
</gene>
<comment type="caution">
    <text evidence="2">The sequence shown here is derived from an EMBL/GenBank/DDBJ whole genome shotgun (WGS) entry which is preliminary data.</text>
</comment>
<organism evidence="2 3">
    <name type="scientific">Flavobacterium psychrolimnae</name>
    <dbReference type="NCBI Taxonomy" id="249351"/>
    <lineage>
        <taxon>Bacteria</taxon>
        <taxon>Pseudomonadati</taxon>
        <taxon>Bacteroidota</taxon>
        <taxon>Flavobacteriia</taxon>
        <taxon>Flavobacteriales</taxon>
        <taxon>Flavobacteriaceae</taxon>
        <taxon>Flavobacterium</taxon>
    </lineage>
</organism>
<dbReference type="PANTHER" id="PTHR43685:SF2">
    <property type="entry name" value="GLYCOSYLTRANSFERASE 2-LIKE DOMAIN-CONTAINING PROTEIN"/>
    <property type="match status" value="1"/>
</dbReference>
<dbReference type="InterPro" id="IPR001173">
    <property type="entry name" value="Glyco_trans_2-like"/>
</dbReference>
<dbReference type="Gene3D" id="3.90.550.10">
    <property type="entry name" value="Spore Coat Polysaccharide Biosynthesis Protein SpsA, Chain A"/>
    <property type="match status" value="1"/>
</dbReference>
<keyword evidence="2" id="KW-0808">Transferase</keyword>
<dbReference type="SUPFAM" id="SSF53448">
    <property type="entry name" value="Nucleotide-diphospho-sugar transferases"/>
    <property type="match status" value="1"/>
</dbReference>
<dbReference type="GO" id="GO:0016740">
    <property type="term" value="F:transferase activity"/>
    <property type="evidence" value="ECO:0007669"/>
    <property type="project" value="UniProtKB-KW"/>
</dbReference>
<reference evidence="2 3" key="1">
    <citation type="submission" date="2018-07" db="EMBL/GenBank/DDBJ databases">
        <title>Complete genome sequence of Flavobacterium psychrolimnae LMG 22018.</title>
        <authorList>
            <person name="Kim D.-U."/>
        </authorList>
    </citation>
    <scope>NUCLEOTIDE SEQUENCE [LARGE SCALE GENOMIC DNA]</scope>
    <source>
        <strain evidence="2 3">LMG 22018</strain>
    </source>
</reference>
<evidence type="ECO:0000313" key="3">
    <source>
        <dbReference type="Proteomes" id="UP000253676"/>
    </source>
</evidence>
<dbReference type="InterPro" id="IPR050834">
    <property type="entry name" value="Glycosyltransf_2"/>
</dbReference>
<dbReference type="Proteomes" id="UP000253676">
    <property type="component" value="Unassembled WGS sequence"/>
</dbReference>
<proteinExistence type="predicted"/>
<keyword evidence="3" id="KW-1185">Reference proteome</keyword>
<dbReference type="CDD" id="cd00761">
    <property type="entry name" value="Glyco_tranf_GTA_type"/>
    <property type="match status" value="1"/>
</dbReference>
<protein>
    <submittedName>
        <fullName evidence="2">Glycosyltransferase family 2 protein</fullName>
    </submittedName>
</protein>
<accession>A0A366AZL6</accession>
<dbReference type="RefSeq" id="WP_113635375.1">
    <property type="nucleotide sequence ID" value="NZ_QNUX01000007.1"/>
</dbReference>
<dbReference type="InterPro" id="IPR029044">
    <property type="entry name" value="Nucleotide-diphossugar_trans"/>
</dbReference>
<dbReference type="Pfam" id="PF00535">
    <property type="entry name" value="Glycos_transf_2"/>
    <property type="match status" value="1"/>
</dbReference>
<sequence>MKPKITIIMATYNRAHFIMETLESIQNQSFKNWECLIIDDGGTDDTKKILVPILEQDDRFQFLKRSYKYKKGLPGCRNCGLDIAKGEFIVFFDDDDLVHPDNLKISLEVIEINNIDFCHYQKMSFVEERPIIKSNPIAIVKSLSKSDIEKIITQEIGLASCTVLWKKQCFDFIRFNESLLYAEEWECYTRIIAENFKGIIIDNVLYYNRKHPDSNTGEFYRNNSIRRESYTKAVLLVIKNLKEKELLSASLKRYFVTLSKNFTEYNLFIAILNVLDLTIFEKIKWQLFYISYPIRLPIYKIKKALQK</sequence>
<dbReference type="PANTHER" id="PTHR43685">
    <property type="entry name" value="GLYCOSYLTRANSFERASE"/>
    <property type="match status" value="1"/>
</dbReference>
<evidence type="ECO:0000259" key="1">
    <source>
        <dbReference type="Pfam" id="PF00535"/>
    </source>
</evidence>
<dbReference type="AlphaFoldDB" id="A0A366AZL6"/>